<dbReference type="EMBL" id="KV428055">
    <property type="protein sequence ID" value="KZT38890.1"/>
    <property type="molecule type" value="Genomic_DNA"/>
</dbReference>
<evidence type="ECO:0000313" key="2">
    <source>
        <dbReference type="Proteomes" id="UP000076798"/>
    </source>
</evidence>
<name>A0A166DU27_9AGAM</name>
<evidence type="ECO:0000313" key="1">
    <source>
        <dbReference type="EMBL" id="KZT38890.1"/>
    </source>
</evidence>
<dbReference type="Proteomes" id="UP000076798">
    <property type="component" value="Unassembled WGS sequence"/>
</dbReference>
<accession>A0A166DU27</accession>
<dbReference type="AlphaFoldDB" id="A0A166DU27"/>
<gene>
    <name evidence="1" type="ORF">SISSUDRAFT_707830</name>
</gene>
<proteinExistence type="predicted"/>
<protein>
    <submittedName>
        <fullName evidence="1">Uncharacterized protein</fullName>
    </submittedName>
</protein>
<keyword evidence="2" id="KW-1185">Reference proteome</keyword>
<organism evidence="1 2">
    <name type="scientific">Sistotremastrum suecicum HHB10207 ss-3</name>
    <dbReference type="NCBI Taxonomy" id="1314776"/>
    <lineage>
        <taxon>Eukaryota</taxon>
        <taxon>Fungi</taxon>
        <taxon>Dikarya</taxon>
        <taxon>Basidiomycota</taxon>
        <taxon>Agaricomycotina</taxon>
        <taxon>Agaricomycetes</taxon>
        <taxon>Sistotremastrales</taxon>
        <taxon>Sistotremastraceae</taxon>
        <taxon>Sistotremastrum</taxon>
    </lineage>
</organism>
<reference evidence="1 2" key="1">
    <citation type="journal article" date="2016" name="Mol. Biol. Evol.">
        <title>Comparative Genomics of Early-Diverging Mushroom-Forming Fungi Provides Insights into the Origins of Lignocellulose Decay Capabilities.</title>
        <authorList>
            <person name="Nagy L.G."/>
            <person name="Riley R."/>
            <person name="Tritt A."/>
            <person name="Adam C."/>
            <person name="Daum C."/>
            <person name="Floudas D."/>
            <person name="Sun H."/>
            <person name="Yadav J.S."/>
            <person name="Pangilinan J."/>
            <person name="Larsson K.H."/>
            <person name="Matsuura K."/>
            <person name="Barry K."/>
            <person name="Labutti K."/>
            <person name="Kuo R."/>
            <person name="Ohm R.A."/>
            <person name="Bhattacharya S.S."/>
            <person name="Shirouzu T."/>
            <person name="Yoshinaga Y."/>
            <person name="Martin F.M."/>
            <person name="Grigoriev I.V."/>
            <person name="Hibbett D.S."/>
        </authorList>
    </citation>
    <scope>NUCLEOTIDE SEQUENCE [LARGE SCALE GENOMIC DNA]</scope>
    <source>
        <strain evidence="1 2">HHB10207 ss-3</strain>
    </source>
</reference>
<sequence length="159" mass="17419">MTENSEKSTVVVMSASASPPDPSFKIGGLAAFLVTYQLSPKPDTYQRISVFRKSTILSKAAGSEVLGLNSPWPLEPEFQVTVDPTTGHETVTKGSMISWPWPWFGPTEISVLVEQSEGGGDAWKTVPCAQPTNKVYKPYQNLTWFPEFFCATVRVGAML</sequence>